<protein>
    <recommendedName>
        <fullName evidence="2">HNH nuclease domain-containing protein</fullName>
    </recommendedName>
</protein>
<proteinExistence type="inferred from homology"/>
<dbReference type="InterPro" id="IPR002711">
    <property type="entry name" value="HNH"/>
</dbReference>
<dbReference type="GO" id="GO:0004519">
    <property type="term" value="F:endonuclease activity"/>
    <property type="evidence" value="ECO:0007669"/>
    <property type="project" value="InterPro"/>
</dbReference>
<sequence>MAVDMPPPPTREAPWRVDASCLPTEYAHALESILAGVDELAGLGTGALDGPMAATVTTALASLTSRLEVLSARMLPVVEVDGLWALGGARSFSRWAATEYRWSLRTAQARVRLGRALREDLPLTAQAATAGDVAAEDAQILAALAPTTERRREALADRESECNEAFLVEHAARMPVDQFRLLARHWSAAVDPDADDRGYVEASDREFVQVDRLGDGYHLAGYLTVEHGQTLRAALRAITPVPAADDTRTTGQRRAQALGDLARVVLDHGLTGTGRAVRPHIGVLVPYETMCALAAGAARATPASPEVGSTKDWRAVRDTTLRAERPASRPGVPQQRSAPRLTADMLIGLGTSSGPEFQDGTPVPRALLDRLACDSEINRYVFGPDSELLDVGRRHRTFTGALRTAIIARDRHCRFPGCHAPPAISEGHHVQHWSRDHGSTSVENGILLCWHHHDVVHRKRIEIHRRGKRWVFVDDAGQELTES</sequence>
<dbReference type="Pfam" id="PF01844">
    <property type="entry name" value="HNH"/>
    <property type="match status" value="1"/>
</dbReference>
<dbReference type="CDD" id="cd00085">
    <property type="entry name" value="HNHc"/>
    <property type="match status" value="1"/>
</dbReference>
<dbReference type="OrthoDB" id="5176970at2"/>
<dbReference type="EMBL" id="BJYY01000001">
    <property type="protein sequence ID" value="GEO32804.1"/>
    <property type="molecule type" value="Genomic_DNA"/>
</dbReference>
<comment type="similarity">
    <text evidence="1">Belongs to the Rv1128c/1148c/1588c/1702c/1945/3466 family.</text>
</comment>
<organism evidence="3 4">
    <name type="scientific">Cellulomonas aerilata</name>
    <dbReference type="NCBI Taxonomy" id="515326"/>
    <lineage>
        <taxon>Bacteria</taxon>
        <taxon>Bacillati</taxon>
        <taxon>Actinomycetota</taxon>
        <taxon>Actinomycetes</taxon>
        <taxon>Micrococcales</taxon>
        <taxon>Cellulomonadaceae</taxon>
        <taxon>Cellulomonas</taxon>
    </lineage>
</organism>
<dbReference type="GO" id="GO:0008270">
    <property type="term" value="F:zinc ion binding"/>
    <property type="evidence" value="ECO:0007669"/>
    <property type="project" value="InterPro"/>
</dbReference>
<dbReference type="RefSeq" id="WP_146899452.1">
    <property type="nucleotide sequence ID" value="NZ_BAAARM010000001.1"/>
</dbReference>
<evidence type="ECO:0000313" key="4">
    <source>
        <dbReference type="Proteomes" id="UP000321181"/>
    </source>
</evidence>
<evidence type="ECO:0000256" key="1">
    <source>
        <dbReference type="ARBA" id="ARBA00023450"/>
    </source>
</evidence>
<reference evidence="3 4" key="1">
    <citation type="submission" date="2019-07" db="EMBL/GenBank/DDBJ databases">
        <title>Whole genome shotgun sequence of Cellulomonas aerilata NBRC 106308.</title>
        <authorList>
            <person name="Hosoyama A."/>
            <person name="Uohara A."/>
            <person name="Ohji S."/>
            <person name="Ichikawa N."/>
        </authorList>
    </citation>
    <scope>NUCLEOTIDE SEQUENCE [LARGE SCALE GENOMIC DNA]</scope>
    <source>
        <strain evidence="3 4">NBRC 106308</strain>
    </source>
</reference>
<name>A0A512D8I4_9CELL</name>
<dbReference type="GO" id="GO:0003676">
    <property type="term" value="F:nucleic acid binding"/>
    <property type="evidence" value="ECO:0007669"/>
    <property type="project" value="InterPro"/>
</dbReference>
<comment type="caution">
    <text evidence="3">The sequence shown here is derived from an EMBL/GenBank/DDBJ whole genome shotgun (WGS) entry which is preliminary data.</text>
</comment>
<keyword evidence="4" id="KW-1185">Reference proteome</keyword>
<feature type="domain" description="HNH nuclease" evidence="2">
    <location>
        <begin position="401"/>
        <end position="454"/>
    </location>
</feature>
<dbReference type="InterPro" id="IPR003870">
    <property type="entry name" value="DUF222"/>
</dbReference>
<dbReference type="SMART" id="SM00507">
    <property type="entry name" value="HNHc"/>
    <property type="match status" value="1"/>
</dbReference>
<dbReference type="Pfam" id="PF02720">
    <property type="entry name" value="DUF222"/>
    <property type="match status" value="1"/>
</dbReference>
<dbReference type="InterPro" id="IPR003615">
    <property type="entry name" value="HNH_nuc"/>
</dbReference>
<evidence type="ECO:0000259" key="2">
    <source>
        <dbReference type="SMART" id="SM00507"/>
    </source>
</evidence>
<evidence type="ECO:0000313" key="3">
    <source>
        <dbReference type="EMBL" id="GEO32804.1"/>
    </source>
</evidence>
<dbReference type="AlphaFoldDB" id="A0A512D8I4"/>
<gene>
    <name evidence="3" type="ORF">CAE01nite_05290</name>
</gene>
<dbReference type="Proteomes" id="UP000321181">
    <property type="component" value="Unassembled WGS sequence"/>
</dbReference>
<accession>A0A512D8I4</accession>